<protein>
    <recommendedName>
        <fullName evidence="9">Rad21/Rec8-like protein N-terminal domain-containing protein</fullName>
    </recommendedName>
</protein>
<dbReference type="EMBL" id="ML170157">
    <property type="protein sequence ID" value="TDL28662.1"/>
    <property type="molecule type" value="Genomic_DNA"/>
</dbReference>
<dbReference type="GO" id="GO:1990414">
    <property type="term" value="P:replication-born double-strand break repair via sister chromatid exchange"/>
    <property type="evidence" value="ECO:0007669"/>
    <property type="project" value="TreeGrafter"/>
</dbReference>
<dbReference type="Pfam" id="PF04825">
    <property type="entry name" value="Rad21_Rec8_N"/>
    <property type="match status" value="1"/>
</dbReference>
<feature type="region of interest" description="Disordered" evidence="4">
    <location>
        <begin position="295"/>
        <end position="318"/>
    </location>
</feature>
<dbReference type="InterPro" id="IPR039781">
    <property type="entry name" value="Rad21/Rec8-like"/>
</dbReference>
<accession>A0A4Y7QNL4</accession>
<evidence type="ECO:0000256" key="4">
    <source>
        <dbReference type="SAM" id="MobiDB-lite"/>
    </source>
</evidence>
<dbReference type="OrthoDB" id="10071381at2759"/>
<evidence type="ECO:0000256" key="3">
    <source>
        <dbReference type="ARBA" id="ARBA00023242"/>
    </source>
</evidence>
<dbReference type="InterPro" id="IPR036390">
    <property type="entry name" value="WH_DNA-bd_sf"/>
</dbReference>
<dbReference type="Proteomes" id="UP000294933">
    <property type="component" value="Unassembled WGS sequence"/>
</dbReference>
<dbReference type="Gene3D" id="1.10.10.580">
    <property type="entry name" value="Structural maintenance of chromosome 1. Chain E"/>
    <property type="match status" value="1"/>
</dbReference>
<dbReference type="GO" id="GO:0007062">
    <property type="term" value="P:sister chromatid cohesion"/>
    <property type="evidence" value="ECO:0007669"/>
    <property type="project" value="InterPro"/>
</dbReference>
<dbReference type="Pfam" id="PF04824">
    <property type="entry name" value="Rad21_Rec8"/>
    <property type="match status" value="1"/>
</dbReference>
<comment type="subcellular location">
    <subcellularLocation>
        <location evidence="1">Nucleus</location>
    </subcellularLocation>
</comment>
<gene>
    <name evidence="7" type="ORF">BD410DRAFT_893626</name>
</gene>
<name>A0A4Y7QNL4_9AGAM</name>
<sequence>MFFTPELLSKRDSGFGLLWLAATLGSQSAFKKLPKRSIMTADISQLCNLITEPVEPLALRLSSNLMVGVARVYKIKHEIFATDVNLCFTTLRKAMQDLHSLSSLTDGQLQMGQSSVRPDAVTLGTDPAIVVAFEIGNIGVNWDDLFTTRSQTQAEIEDAYADNVKGKGKQKPKQSLNQSENARAALHTLHEHHEFLLSTSFDNSGNLSALYPSSSQFDPGTNTDFGGGDLFSNIDADTRLDFVDTIGDDLARELGEGWGADHEPDFGPMDIDQPADGGLLDYASGEHFHTMDETVGYDGGQPDPCLRDDHGVSDTNQKGKKRLFSDANKGMFTVCGCASPHEALENEDPLFERPLETPRSILRRTSRFDYDAPLVSTTVTNQQCPRNHAQDQDATSEILQPRAQRAPKRVKLLLDPRTELTDEELKSAREKYVLTQLGLRREIQRKRMEKETGRIMEEIIWGIPPGLDVALLANFWTANFRIQVEARSGTLHVDEGDPYLASSITHLNLLHAERPSKRHRLNRELPSEVLTQELADVDFPFDNEPQFETWDGAGDAGAGIDYDNLQNEVYGVDDFNTGSARPSSEDPERGRNALSRPPSLTGSQLGLKFIEPIGVSSGSQRSSMFPWDNAAGSSSSNGAAVVYDGSEGLSLDHADVAVHHRGHSSQDGSRRDSSLPLSRTGSMTGIRISHSQRLESGDLVVGGDDFMFEVPEGASQAIQLQRSDLNLVTLERNSSNFLEYCKMQLNTLPGRANLLEFNDVVPILTSTPRVAAAAFYHCLVLATKDLVRLHQDSPSTHIQITVK</sequence>
<feature type="region of interest" description="Disordered" evidence="4">
    <location>
        <begin position="573"/>
        <end position="606"/>
    </location>
</feature>
<dbReference type="GO" id="GO:0008278">
    <property type="term" value="C:cohesin complex"/>
    <property type="evidence" value="ECO:0007669"/>
    <property type="project" value="InterPro"/>
</dbReference>
<evidence type="ECO:0000256" key="1">
    <source>
        <dbReference type="ARBA" id="ARBA00004123"/>
    </source>
</evidence>
<keyword evidence="8" id="KW-1185">Reference proteome</keyword>
<dbReference type="STRING" id="50990.A0A4Y7QNL4"/>
<evidence type="ECO:0000313" key="7">
    <source>
        <dbReference type="EMBL" id="TDL28662.1"/>
    </source>
</evidence>
<proteinExistence type="inferred from homology"/>
<keyword evidence="3" id="KW-0539">Nucleus</keyword>
<dbReference type="AlphaFoldDB" id="A0A4Y7QNL4"/>
<evidence type="ECO:0000256" key="2">
    <source>
        <dbReference type="ARBA" id="ARBA00009870"/>
    </source>
</evidence>
<dbReference type="PANTHER" id="PTHR12585:SF72">
    <property type="entry name" value="MEIOTIC RECOMBINATION PROTEIN REC8"/>
    <property type="match status" value="1"/>
</dbReference>
<evidence type="ECO:0000259" key="5">
    <source>
        <dbReference type="Pfam" id="PF04824"/>
    </source>
</evidence>
<feature type="domain" description="Rad21/Rec8-like protein N-terminal" evidence="6">
    <location>
        <begin position="1"/>
        <end position="99"/>
    </location>
</feature>
<evidence type="ECO:0008006" key="9">
    <source>
        <dbReference type="Google" id="ProtNLM"/>
    </source>
</evidence>
<evidence type="ECO:0000313" key="8">
    <source>
        <dbReference type="Proteomes" id="UP000294933"/>
    </source>
</evidence>
<reference evidence="7 8" key="1">
    <citation type="submission" date="2018-06" db="EMBL/GenBank/DDBJ databases">
        <title>A transcriptomic atlas of mushroom development highlights an independent origin of complex multicellularity.</title>
        <authorList>
            <consortium name="DOE Joint Genome Institute"/>
            <person name="Krizsan K."/>
            <person name="Almasi E."/>
            <person name="Merenyi Z."/>
            <person name="Sahu N."/>
            <person name="Viragh M."/>
            <person name="Koszo T."/>
            <person name="Mondo S."/>
            <person name="Kiss B."/>
            <person name="Balint B."/>
            <person name="Kues U."/>
            <person name="Barry K."/>
            <person name="Hegedus J.C."/>
            <person name="Henrissat B."/>
            <person name="Johnson J."/>
            <person name="Lipzen A."/>
            <person name="Ohm R."/>
            <person name="Nagy I."/>
            <person name="Pangilinan J."/>
            <person name="Yan J."/>
            <person name="Xiong Y."/>
            <person name="Grigoriev I.V."/>
            <person name="Hibbett D.S."/>
            <person name="Nagy L.G."/>
        </authorList>
    </citation>
    <scope>NUCLEOTIDE SEQUENCE [LARGE SCALE GENOMIC DNA]</scope>
    <source>
        <strain evidence="7 8">SZMC22713</strain>
    </source>
</reference>
<organism evidence="7 8">
    <name type="scientific">Rickenella mellea</name>
    <dbReference type="NCBI Taxonomy" id="50990"/>
    <lineage>
        <taxon>Eukaryota</taxon>
        <taxon>Fungi</taxon>
        <taxon>Dikarya</taxon>
        <taxon>Basidiomycota</taxon>
        <taxon>Agaricomycotina</taxon>
        <taxon>Agaricomycetes</taxon>
        <taxon>Hymenochaetales</taxon>
        <taxon>Rickenellaceae</taxon>
        <taxon>Rickenella</taxon>
    </lineage>
</organism>
<evidence type="ECO:0000259" key="6">
    <source>
        <dbReference type="Pfam" id="PF04825"/>
    </source>
</evidence>
<dbReference type="SUPFAM" id="SSF46785">
    <property type="entry name" value="Winged helix' DNA-binding domain"/>
    <property type="match status" value="1"/>
</dbReference>
<dbReference type="PANTHER" id="PTHR12585">
    <property type="entry name" value="SCC1 / RAD21 FAMILY MEMBER"/>
    <property type="match status" value="1"/>
</dbReference>
<dbReference type="InterPro" id="IPR023093">
    <property type="entry name" value="ScpA-like_C"/>
</dbReference>
<dbReference type="InterPro" id="IPR006910">
    <property type="entry name" value="Rad21_Rec8_N"/>
</dbReference>
<feature type="region of interest" description="Disordered" evidence="4">
    <location>
        <begin position="659"/>
        <end position="680"/>
    </location>
</feature>
<comment type="similarity">
    <text evidence="2">Belongs to the rad21 family.</text>
</comment>
<dbReference type="GO" id="GO:0003682">
    <property type="term" value="F:chromatin binding"/>
    <property type="evidence" value="ECO:0007669"/>
    <property type="project" value="TreeGrafter"/>
</dbReference>
<dbReference type="GO" id="GO:0005634">
    <property type="term" value="C:nucleus"/>
    <property type="evidence" value="ECO:0007669"/>
    <property type="project" value="UniProtKB-SubCell"/>
</dbReference>
<feature type="domain" description="Rad21/Rec8-like protein C-terminal eukaryotic" evidence="5">
    <location>
        <begin position="768"/>
        <end position="802"/>
    </location>
</feature>
<dbReference type="InterPro" id="IPR006909">
    <property type="entry name" value="Rad21/Rec8_C_eu"/>
</dbReference>
<dbReference type="VEuPathDB" id="FungiDB:BD410DRAFT_893626"/>